<feature type="repeat" description="WD" evidence="12">
    <location>
        <begin position="147"/>
        <end position="189"/>
    </location>
</feature>
<dbReference type="PROSITE" id="PS50082">
    <property type="entry name" value="WD_REPEATS_2"/>
    <property type="match status" value="2"/>
</dbReference>
<evidence type="ECO:0000256" key="8">
    <source>
        <dbReference type="ARBA" id="ARBA00022737"/>
    </source>
</evidence>
<dbReference type="Gene3D" id="2.130.10.10">
    <property type="entry name" value="YVTN repeat-like/Quinoprotein amine dehydrogenase"/>
    <property type="match status" value="2"/>
</dbReference>
<dbReference type="GO" id="GO:1904263">
    <property type="term" value="P:positive regulation of TORC1 signaling"/>
    <property type="evidence" value="ECO:0007669"/>
    <property type="project" value="TreeGrafter"/>
</dbReference>
<dbReference type="SMART" id="SM00320">
    <property type="entry name" value="WD40"/>
    <property type="match status" value="4"/>
</dbReference>
<dbReference type="PROSITE" id="PS50089">
    <property type="entry name" value="ZF_RING_2"/>
    <property type="match status" value="1"/>
</dbReference>
<evidence type="ECO:0000256" key="3">
    <source>
        <dbReference type="ARBA" id="ARBA00008863"/>
    </source>
</evidence>
<dbReference type="GO" id="GO:0016239">
    <property type="term" value="P:positive regulation of macroautophagy"/>
    <property type="evidence" value="ECO:0007669"/>
    <property type="project" value="TreeGrafter"/>
</dbReference>
<keyword evidence="16" id="KW-1185">Reference proteome</keyword>
<evidence type="ECO:0000256" key="9">
    <source>
        <dbReference type="ARBA" id="ARBA00022771"/>
    </source>
</evidence>
<evidence type="ECO:0000256" key="7">
    <source>
        <dbReference type="ARBA" id="ARBA00022723"/>
    </source>
</evidence>
<gene>
    <name evidence="15" type="ORF">OGAPHI_006460</name>
</gene>
<organism evidence="15 16">
    <name type="scientific">Ogataea philodendri</name>
    <dbReference type="NCBI Taxonomy" id="1378263"/>
    <lineage>
        <taxon>Eukaryota</taxon>
        <taxon>Fungi</taxon>
        <taxon>Dikarya</taxon>
        <taxon>Ascomycota</taxon>
        <taxon>Saccharomycotina</taxon>
        <taxon>Pichiomycetes</taxon>
        <taxon>Pichiales</taxon>
        <taxon>Pichiaceae</taxon>
        <taxon>Ogataea</taxon>
    </lineage>
</organism>
<dbReference type="InterPro" id="IPR001841">
    <property type="entry name" value="Znf_RING"/>
</dbReference>
<feature type="region of interest" description="Disordered" evidence="13">
    <location>
        <begin position="412"/>
        <end position="439"/>
    </location>
</feature>
<keyword evidence="7" id="KW-0479">Metal-binding</keyword>
<comment type="caution">
    <text evidence="15">The sequence shown here is derived from an EMBL/GenBank/DDBJ whole genome shotgun (WGS) entry which is preliminary data.</text>
</comment>
<evidence type="ECO:0000256" key="11">
    <source>
        <dbReference type="PROSITE-ProRule" id="PRU00175"/>
    </source>
</evidence>
<dbReference type="InterPro" id="IPR001680">
    <property type="entry name" value="WD40_rpt"/>
</dbReference>
<dbReference type="SUPFAM" id="SSF50978">
    <property type="entry name" value="WD40 repeat-like"/>
    <property type="match status" value="1"/>
</dbReference>
<evidence type="ECO:0000256" key="12">
    <source>
        <dbReference type="PROSITE-ProRule" id="PRU00221"/>
    </source>
</evidence>
<dbReference type="Pfam" id="PF00400">
    <property type="entry name" value="WD40"/>
    <property type="match status" value="3"/>
</dbReference>
<evidence type="ECO:0000313" key="16">
    <source>
        <dbReference type="Proteomes" id="UP000769157"/>
    </source>
</evidence>
<feature type="region of interest" description="Disordered" evidence="13">
    <location>
        <begin position="527"/>
        <end position="559"/>
    </location>
</feature>
<reference evidence="15" key="1">
    <citation type="journal article" date="2021" name="Open Biol.">
        <title>Shared evolutionary footprints suggest mitochondrial oxidative damage underlies multiple complex I losses in fungi.</title>
        <authorList>
            <person name="Schikora-Tamarit M.A."/>
            <person name="Marcet-Houben M."/>
            <person name="Nosek J."/>
            <person name="Gabaldon T."/>
        </authorList>
    </citation>
    <scope>NUCLEOTIDE SEQUENCE</scope>
    <source>
        <strain evidence="15">CBS6075</strain>
    </source>
</reference>
<comment type="similarity">
    <text evidence="3">Belongs to the WD repeat RTC1 family.</text>
</comment>
<dbReference type="InterPro" id="IPR049566">
    <property type="entry name" value="WDR59_RTC1-like_RING_Znf"/>
</dbReference>
<comment type="subcellular location">
    <subcellularLocation>
        <location evidence="2">Vacuole</location>
    </subcellularLocation>
</comment>
<evidence type="ECO:0000256" key="2">
    <source>
        <dbReference type="ARBA" id="ARBA00004116"/>
    </source>
</evidence>
<dbReference type="InterPro" id="IPR036322">
    <property type="entry name" value="WD40_repeat_dom_sf"/>
</dbReference>
<accession>A0A9P8NY52</accession>
<evidence type="ECO:0000256" key="10">
    <source>
        <dbReference type="ARBA" id="ARBA00022833"/>
    </source>
</evidence>
<evidence type="ECO:0000256" key="13">
    <source>
        <dbReference type="SAM" id="MobiDB-lite"/>
    </source>
</evidence>
<dbReference type="InterPro" id="IPR015943">
    <property type="entry name" value="WD40/YVTN_repeat-like_dom_sf"/>
</dbReference>
<dbReference type="GO" id="GO:0008270">
    <property type="term" value="F:zinc ion binding"/>
    <property type="evidence" value="ECO:0007669"/>
    <property type="project" value="UniProtKB-KW"/>
</dbReference>
<sequence length="839" mass="93563">MAFNIYGLSTSNSASTSSSSVNFPVPASSLSILPSVGSVSKYYVESNKTRLQTANEILACAKSNETPNLFVIGGPKYLQLLKASNNEISVEYDLVSQNSGTRNNQHGLIADAKFGYQQYGRNIAVSTLSGSIHIYNLDRGNRIRTTFSDHQRAVNSIDFSALSPHTLLSGSQDGKMKVWDLRLKNTKAQITIIGNADAIRCVQFSPRSGRQFCNISDSGVIQKWDIRKPTTFERKLNAHTGPGLTLDWHPELDYVVSGGRDKQVQVWNMASGTDHLRDPDHVINTSGAVSKVSWCRGRGNGSILTTDIAACYLSDDPTIQILSLGRKYVPKNVIEFHSNQVTGLFWKSPKYLVSCSKDKSVVQHDVTLEPRVIDTLPTVAADWDHRAGSRLLFVKQERHQFEDTREAEVVLPPETYSPNPSSPNLMAKPRPSLPRQLSQPNTRVSPYALLADVPVAENETEVFEFLSANYIMEVPDGMDLLHVCEYNASVAAGAGRYRTCQVWRTLQASVAWDESNKVLNGFQAFHLDNHRDPVPTDPSRSSMNTSDRLSTSVDSYDARSKTYLEENENAIDDEEEDVADARPLQPIEINKNPVVQHHSTFSFTGSSADFDNEKLNMSGSPHTKFRSKSLAMSQIPVSLSSSPAKSRRQSMKETTEPKSIEAPWNPVELLRRSANYSCIQGDVVMCATLALLFAPKYPDAFTETECQDWILTYHEMLQRRCLFESSAHVLRIASKSYELFTKIGQTQTSLRLFCQHCNQPILNEVSKNMWLQDPEIEFGFWYCDRCGKAQGGCVYCNEPVKGTCVVLERCGHKGHFGCLKSWFVESMEECCPGCGKQCV</sequence>
<reference evidence="15" key="2">
    <citation type="submission" date="2021-01" db="EMBL/GenBank/DDBJ databases">
        <authorList>
            <person name="Schikora-Tamarit M.A."/>
        </authorList>
    </citation>
    <scope>NUCLEOTIDE SEQUENCE</scope>
    <source>
        <strain evidence="15">CBS6075</strain>
    </source>
</reference>
<keyword evidence="9 11" id="KW-0863">Zinc-finger</keyword>
<dbReference type="EMBL" id="JAEUBE010000439">
    <property type="protein sequence ID" value="KAH3661612.1"/>
    <property type="molecule type" value="Genomic_DNA"/>
</dbReference>
<evidence type="ECO:0000256" key="4">
    <source>
        <dbReference type="ARBA" id="ARBA00015098"/>
    </source>
</evidence>
<evidence type="ECO:0000313" key="15">
    <source>
        <dbReference type="EMBL" id="KAH3661612.1"/>
    </source>
</evidence>
<feature type="repeat" description="WD" evidence="12">
    <location>
        <begin position="236"/>
        <end position="277"/>
    </location>
</feature>
<dbReference type="GO" id="GO:0005829">
    <property type="term" value="C:cytosol"/>
    <property type="evidence" value="ECO:0007669"/>
    <property type="project" value="TreeGrafter"/>
</dbReference>
<dbReference type="PANTHER" id="PTHR46200">
    <property type="entry name" value="GATOR COMPLEX PROTEIN WDR24"/>
    <property type="match status" value="1"/>
</dbReference>
<keyword evidence="8" id="KW-0677">Repeat</keyword>
<dbReference type="RefSeq" id="XP_046058725.1">
    <property type="nucleotide sequence ID" value="XM_046207750.1"/>
</dbReference>
<keyword evidence="10" id="KW-0862">Zinc</keyword>
<dbReference type="PANTHER" id="PTHR46200:SF1">
    <property type="entry name" value="GATOR COMPLEX PROTEIN WDR24"/>
    <property type="match status" value="1"/>
</dbReference>
<feature type="compositionally biased region" description="Basic and acidic residues" evidence="13">
    <location>
        <begin position="650"/>
        <end position="659"/>
    </location>
</feature>
<dbReference type="PROSITE" id="PS50294">
    <property type="entry name" value="WD_REPEATS_REGION"/>
    <property type="match status" value="2"/>
</dbReference>
<comment type="function">
    <text evidence="1">May be involved in a process influencing telomere capping.</text>
</comment>
<dbReference type="GeneID" id="70238424"/>
<name>A0A9P8NY52_9ASCO</name>
<protein>
    <recommendedName>
        <fullName evidence="4">Restriction of telomere capping protein 1</fullName>
    </recommendedName>
</protein>
<feature type="compositionally biased region" description="Polar residues" evidence="13">
    <location>
        <begin position="635"/>
        <end position="644"/>
    </location>
</feature>
<dbReference type="Proteomes" id="UP000769157">
    <property type="component" value="Unassembled WGS sequence"/>
</dbReference>
<evidence type="ECO:0000259" key="14">
    <source>
        <dbReference type="PROSITE" id="PS50089"/>
    </source>
</evidence>
<proteinExistence type="inferred from homology"/>
<dbReference type="GO" id="GO:0005774">
    <property type="term" value="C:vacuolar membrane"/>
    <property type="evidence" value="ECO:0007669"/>
    <property type="project" value="TreeGrafter"/>
</dbReference>
<dbReference type="GO" id="GO:0061700">
    <property type="term" value="C:GATOR2 complex"/>
    <property type="evidence" value="ECO:0007669"/>
    <property type="project" value="TreeGrafter"/>
</dbReference>
<evidence type="ECO:0000256" key="6">
    <source>
        <dbReference type="ARBA" id="ARBA00022574"/>
    </source>
</evidence>
<dbReference type="InterPro" id="IPR019775">
    <property type="entry name" value="WD40_repeat_CS"/>
</dbReference>
<keyword evidence="5" id="KW-0926">Vacuole</keyword>
<feature type="region of interest" description="Disordered" evidence="13">
    <location>
        <begin position="635"/>
        <end position="659"/>
    </location>
</feature>
<dbReference type="Pfam" id="PF17120">
    <property type="entry name" value="zf-RING_16"/>
    <property type="match status" value="1"/>
</dbReference>
<dbReference type="PROSITE" id="PS00678">
    <property type="entry name" value="WD_REPEATS_1"/>
    <property type="match status" value="2"/>
</dbReference>
<dbReference type="OrthoDB" id="60955at2759"/>
<evidence type="ECO:0000256" key="1">
    <source>
        <dbReference type="ARBA" id="ARBA00002738"/>
    </source>
</evidence>
<keyword evidence="6 12" id="KW-0853">WD repeat</keyword>
<feature type="compositionally biased region" description="Polar residues" evidence="13">
    <location>
        <begin position="538"/>
        <end position="554"/>
    </location>
</feature>
<feature type="domain" description="RING-type" evidence="14">
    <location>
        <begin position="793"/>
        <end position="834"/>
    </location>
</feature>
<dbReference type="AlphaFoldDB" id="A0A9P8NY52"/>
<evidence type="ECO:0000256" key="5">
    <source>
        <dbReference type="ARBA" id="ARBA00022554"/>
    </source>
</evidence>
<dbReference type="InterPro" id="IPR037590">
    <property type="entry name" value="WDR24"/>
</dbReference>